<comment type="cofactor">
    <cofactor evidence="1">
        <name>Mn(2+)</name>
        <dbReference type="ChEBI" id="CHEBI:29035"/>
    </cofactor>
</comment>
<evidence type="ECO:0000256" key="1">
    <source>
        <dbReference type="ARBA" id="ARBA00001936"/>
    </source>
</evidence>
<organism evidence="8 9">
    <name type="scientific">Polypedilum vanderplanki</name>
    <name type="common">Sleeping chironomid midge</name>
    <dbReference type="NCBI Taxonomy" id="319348"/>
    <lineage>
        <taxon>Eukaryota</taxon>
        <taxon>Metazoa</taxon>
        <taxon>Ecdysozoa</taxon>
        <taxon>Arthropoda</taxon>
        <taxon>Hexapoda</taxon>
        <taxon>Insecta</taxon>
        <taxon>Pterygota</taxon>
        <taxon>Neoptera</taxon>
        <taxon>Endopterygota</taxon>
        <taxon>Diptera</taxon>
        <taxon>Nematocera</taxon>
        <taxon>Chironomoidea</taxon>
        <taxon>Chironomidae</taxon>
        <taxon>Chironominae</taxon>
        <taxon>Polypedilum</taxon>
        <taxon>Polypedilum</taxon>
    </lineage>
</organism>
<dbReference type="CDD" id="cd05402">
    <property type="entry name" value="NT_PAP_TUTase"/>
    <property type="match status" value="1"/>
</dbReference>
<dbReference type="Gene3D" id="1.10.1410.10">
    <property type="match status" value="1"/>
</dbReference>
<dbReference type="Pfam" id="PF03828">
    <property type="entry name" value="PAP_assoc"/>
    <property type="match status" value="1"/>
</dbReference>
<dbReference type="OrthoDB" id="407432at2759"/>
<dbReference type="PANTHER" id="PTHR12271:SF66">
    <property type="entry name" value="TERMINAL URIDYLYLTRANSFERASE TAILOR"/>
    <property type="match status" value="1"/>
</dbReference>
<evidence type="ECO:0000313" key="9">
    <source>
        <dbReference type="Proteomes" id="UP001107558"/>
    </source>
</evidence>
<dbReference type="EMBL" id="JADBJN010000001">
    <property type="protein sequence ID" value="KAG5683249.1"/>
    <property type="molecule type" value="Genomic_DNA"/>
</dbReference>
<dbReference type="InterPro" id="IPR043519">
    <property type="entry name" value="NT_sf"/>
</dbReference>
<feature type="domain" description="PAP-associated" evidence="6">
    <location>
        <begin position="471"/>
        <end position="552"/>
    </location>
</feature>
<dbReference type="InterPro" id="IPR002058">
    <property type="entry name" value="PAP_assoc"/>
</dbReference>
<keyword evidence="9" id="KW-1185">Reference proteome</keyword>
<dbReference type="Gene3D" id="3.30.460.10">
    <property type="entry name" value="Beta Polymerase, domain 2"/>
    <property type="match status" value="1"/>
</dbReference>
<evidence type="ECO:0000256" key="3">
    <source>
        <dbReference type="ARBA" id="ARBA00022679"/>
    </source>
</evidence>
<evidence type="ECO:0000259" key="6">
    <source>
        <dbReference type="Pfam" id="PF03828"/>
    </source>
</evidence>
<keyword evidence="4" id="KW-0479">Metal-binding</keyword>
<evidence type="ECO:0000256" key="2">
    <source>
        <dbReference type="ARBA" id="ARBA00001946"/>
    </source>
</evidence>
<dbReference type="GO" id="GO:0031123">
    <property type="term" value="P:RNA 3'-end processing"/>
    <property type="evidence" value="ECO:0007669"/>
    <property type="project" value="TreeGrafter"/>
</dbReference>
<feature type="domain" description="Poly(A) RNA polymerase mitochondrial-like central palm" evidence="7">
    <location>
        <begin position="258"/>
        <end position="385"/>
    </location>
</feature>
<comment type="caution">
    <text evidence="8">The sequence shown here is derived from an EMBL/GenBank/DDBJ whole genome shotgun (WGS) entry which is preliminary data.</text>
</comment>
<dbReference type="GO" id="GO:0046872">
    <property type="term" value="F:metal ion binding"/>
    <property type="evidence" value="ECO:0007669"/>
    <property type="project" value="UniProtKB-KW"/>
</dbReference>
<protein>
    <submittedName>
        <fullName evidence="8">Uncharacterized protein</fullName>
    </submittedName>
</protein>
<dbReference type="Proteomes" id="UP001107558">
    <property type="component" value="Chromosome 1"/>
</dbReference>
<dbReference type="AlphaFoldDB" id="A0A9J6CLY5"/>
<keyword evidence="3" id="KW-0808">Transferase</keyword>
<accession>A0A9J6CLY5</accession>
<dbReference type="GO" id="GO:1990817">
    <property type="term" value="F:poly(A) RNA polymerase activity"/>
    <property type="evidence" value="ECO:0007669"/>
    <property type="project" value="UniProtKB-ARBA"/>
</dbReference>
<evidence type="ECO:0000313" key="8">
    <source>
        <dbReference type="EMBL" id="KAG5683249.1"/>
    </source>
</evidence>
<keyword evidence="5" id="KW-0460">Magnesium</keyword>
<dbReference type="Pfam" id="PF22600">
    <property type="entry name" value="MTPAP-like_central"/>
    <property type="match status" value="1"/>
</dbReference>
<dbReference type="SUPFAM" id="SSF81301">
    <property type="entry name" value="Nucleotidyltransferase"/>
    <property type="match status" value="1"/>
</dbReference>
<gene>
    <name evidence="8" type="ORF">PVAND_012541</name>
</gene>
<dbReference type="PANTHER" id="PTHR12271">
    <property type="entry name" value="POLY A POLYMERASE CID PAP -RELATED"/>
    <property type="match status" value="1"/>
</dbReference>
<dbReference type="InterPro" id="IPR054708">
    <property type="entry name" value="MTPAP-like_central"/>
</dbReference>
<sequence>MLFSNSQVFLAISTSILTTIYPKSLKNSKLTKMERANPEIDETDKLFMLNIHTNFFKKYLMMHFANTNKVTKSFVETLRDVADLISRISDSAELVEENDKIIERDQDINSIFKPAVHNHTLQLRSFFYCNVCKHDVNPIAEMLIQHFMSDRHIECLRYYANQDNSFVINHLNVNHARNNAARHQSLSSENEGSTQSLDENDAVNRAKNIVDKQAIQKQRLNSLPARIKDVIPKGRLPKGMTQFLLSTNLEKYTNQLMIIGQKNVDQKKYVKVCELLQQRLAFKYPKVKCYPFGSFAIGLGHERSDLDIFVDLDNCFYQKLPKRKMKDAIFNIQRILSMGNEWADFSPVTKARTPILRVFCRVQNVDCDLSFSNGLSYCNTKLIAYLINIQPICKKLIIFVKNWAAMLKFGVNSYMWTLMVIFYLQQEHALPPIIALQNATQPVYIEEWNVAFATPSIKHLNMPHLTNFKQYLAGFFKFYGYNFDFTNYMICILTGTRIPKHIFNHGKENTLPPVFQAYVKYMNNIDLDEADEINDLFANYKPLVVQDPFELIHNVSKGVQDQKLLKIIHYMRATLDIMTNAQQQH</sequence>
<reference evidence="8" key="1">
    <citation type="submission" date="2021-03" db="EMBL/GenBank/DDBJ databases">
        <title>Chromosome level genome of the anhydrobiotic midge Polypedilum vanderplanki.</title>
        <authorList>
            <person name="Yoshida Y."/>
            <person name="Kikawada T."/>
            <person name="Gusev O."/>
        </authorList>
    </citation>
    <scope>NUCLEOTIDE SEQUENCE</scope>
    <source>
        <strain evidence="8">NIAS01</strain>
        <tissue evidence="8">Whole body or cell culture</tissue>
    </source>
</reference>
<comment type="cofactor">
    <cofactor evidence="2">
        <name>Mg(2+)</name>
        <dbReference type="ChEBI" id="CHEBI:18420"/>
    </cofactor>
</comment>
<evidence type="ECO:0000256" key="5">
    <source>
        <dbReference type="ARBA" id="ARBA00022842"/>
    </source>
</evidence>
<proteinExistence type="predicted"/>
<evidence type="ECO:0000256" key="4">
    <source>
        <dbReference type="ARBA" id="ARBA00022723"/>
    </source>
</evidence>
<dbReference type="GO" id="GO:0050265">
    <property type="term" value="F:RNA uridylyltransferase activity"/>
    <property type="evidence" value="ECO:0007669"/>
    <property type="project" value="TreeGrafter"/>
</dbReference>
<name>A0A9J6CLY5_POLVA</name>
<evidence type="ECO:0000259" key="7">
    <source>
        <dbReference type="Pfam" id="PF22600"/>
    </source>
</evidence>
<dbReference type="SUPFAM" id="SSF81631">
    <property type="entry name" value="PAP/OAS1 substrate-binding domain"/>
    <property type="match status" value="1"/>
</dbReference>